<organism evidence="2 3">
    <name type="scientific">Sporidiobolus salmonicolor</name>
    <name type="common">Yeast-like fungus</name>
    <name type="synonym">Sporobolomyces salmonicolor</name>
    <dbReference type="NCBI Taxonomy" id="5005"/>
    <lineage>
        <taxon>Eukaryota</taxon>
        <taxon>Fungi</taxon>
        <taxon>Dikarya</taxon>
        <taxon>Basidiomycota</taxon>
        <taxon>Pucciniomycotina</taxon>
        <taxon>Microbotryomycetes</taxon>
        <taxon>Sporidiobolales</taxon>
        <taxon>Sporidiobolaceae</taxon>
        <taxon>Sporobolomyces</taxon>
    </lineage>
</organism>
<name>A0A0D6EK28_SPOSA</name>
<dbReference type="Pfam" id="PF24808">
    <property type="entry name" value="DUF7707"/>
    <property type="match status" value="1"/>
</dbReference>
<feature type="domain" description="DUF7707" evidence="1">
    <location>
        <begin position="47"/>
        <end position="105"/>
    </location>
</feature>
<evidence type="ECO:0000313" key="3">
    <source>
        <dbReference type="Proteomes" id="UP000243876"/>
    </source>
</evidence>
<keyword evidence="3" id="KW-1185">Reference proteome</keyword>
<evidence type="ECO:0000259" key="1">
    <source>
        <dbReference type="Pfam" id="PF24808"/>
    </source>
</evidence>
<sequence length="233" mass="24111">GNATATATSLLPVPTYATASTSAFATATAKALASALPGYTYNLTMETESTRTSICNQTTAFCSTAGCSKSSANVTTNFCNPTTMGWNCDCNDGADSRLQLLTVPVNTYGSSTPFAPQSLLLPQSKRLTMLPMPDCRLRTAACLDQCSNRNASPAVASVSSCQNACNYILGSTCGTSSQVLPEYQVKKYSDKPNTSKGGVAMGITTSSSPASHALSHFFAFGAAALGGTMLVLR</sequence>
<dbReference type="AlphaFoldDB" id="A0A0D6EK28"/>
<dbReference type="Proteomes" id="UP000243876">
    <property type="component" value="Unassembled WGS sequence"/>
</dbReference>
<evidence type="ECO:0000313" key="2">
    <source>
        <dbReference type="EMBL" id="CEQ40103.1"/>
    </source>
</evidence>
<dbReference type="InterPro" id="IPR056124">
    <property type="entry name" value="DUF7707"/>
</dbReference>
<reference evidence="3" key="1">
    <citation type="submission" date="2015-02" db="EMBL/GenBank/DDBJ databases">
        <authorList>
            <person name="Gon?alves P."/>
        </authorList>
    </citation>
    <scope>NUCLEOTIDE SEQUENCE [LARGE SCALE GENOMIC DNA]</scope>
</reference>
<gene>
    <name evidence="2" type="primary">SPOSA6832_01685</name>
</gene>
<feature type="non-terminal residue" evidence="2">
    <location>
        <position position="1"/>
    </location>
</feature>
<dbReference type="OrthoDB" id="1708823at2759"/>
<dbReference type="EMBL" id="CENE01000005">
    <property type="protein sequence ID" value="CEQ40103.1"/>
    <property type="molecule type" value="Genomic_DNA"/>
</dbReference>
<proteinExistence type="predicted"/>
<protein>
    <submittedName>
        <fullName evidence="2">SPOSA6832_01685-mRNA-1:cds</fullName>
    </submittedName>
</protein>
<feature type="non-terminal residue" evidence="2">
    <location>
        <position position="233"/>
    </location>
</feature>
<accession>A0A0D6EK28</accession>